<dbReference type="InterPro" id="IPR023214">
    <property type="entry name" value="HAD_sf"/>
</dbReference>
<evidence type="ECO:0000256" key="2">
    <source>
        <dbReference type="ARBA" id="ARBA00004818"/>
    </source>
</evidence>
<dbReference type="EMBL" id="ATHI01000027">
    <property type="protein sequence ID" value="EPR32378.1"/>
    <property type="molecule type" value="Genomic_DNA"/>
</dbReference>
<dbReference type="SFLD" id="SFLDS00003">
    <property type="entry name" value="Haloacid_Dehalogenase"/>
    <property type="match status" value="1"/>
</dbReference>
<dbReference type="EC" id="3.1.3.18" evidence="4"/>
<dbReference type="Pfam" id="PF00702">
    <property type="entry name" value="Hydrolase"/>
    <property type="match status" value="1"/>
</dbReference>
<dbReference type="STRING" id="1121439.dsat_0730"/>
<dbReference type="Proteomes" id="UP000014975">
    <property type="component" value="Unassembled WGS sequence"/>
</dbReference>
<dbReference type="SFLD" id="SFLDG01129">
    <property type="entry name" value="C1.5:_HAD__Beta-PGM__Phosphata"/>
    <property type="match status" value="1"/>
</dbReference>
<dbReference type="GO" id="GO:0008967">
    <property type="term" value="F:phosphoglycolate phosphatase activity"/>
    <property type="evidence" value="ECO:0007669"/>
    <property type="project" value="UniProtKB-EC"/>
</dbReference>
<sequence>MLPVTPLYRLSAMILDFDGTLAELTIDFTAMKRRLAALATAYLEDEPPEQEMPVLEWLDHLTCAIQAVEGRDLAVEFNTRARFLVMDMELAAARAGRLFPFARPSLDRLRTSGLRLAVITRNCAPAVRIVFPDIADHVDVVLTREDVTRPKPDPAHAGAALAALRARPGETLMVGDHPLDMAAGAGVGLISAGVATGRVSEDVLAEAGAWLTAPDLPALLDMLAARGLL</sequence>
<dbReference type="RefSeq" id="WP_020887427.1">
    <property type="nucleotide sequence ID" value="NZ_ATHI01000027.1"/>
</dbReference>
<organism evidence="5 6">
    <name type="scientific">Alkalidesulfovibrio alkalitolerans DSM 16529</name>
    <dbReference type="NCBI Taxonomy" id="1121439"/>
    <lineage>
        <taxon>Bacteria</taxon>
        <taxon>Pseudomonadati</taxon>
        <taxon>Thermodesulfobacteriota</taxon>
        <taxon>Desulfovibrionia</taxon>
        <taxon>Desulfovibrionales</taxon>
        <taxon>Desulfovibrionaceae</taxon>
        <taxon>Alkalidesulfovibrio</taxon>
    </lineage>
</organism>
<keyword evidence="6" id="KW-1185">Reference proteome</keyword>
<gene>
    <name evidence="5" type="ORF">dsat_0730</name>
</gene>
<dbReference type="SUPFAM" id="SSF56784">
    <property type="entry name" value="HAD-like"/>
    <property type="match status" value="1"/>
</dbReference>
<dbReference type="eggNOG" id="COG0546">
    <property type="taxonomic scope" value="Bacteria"/>
</dbReference>
<comment type="similarity">
    <text evidence="3">Belongs to the HAD-like hydrolase superfamily. CbbY/CbbZ/Gph/YieH family.</text>
</comment>
<dbReference type="OrthoDB" id="5421442at2"/>
<evidence type="ECO:0000256" key="4">
    <source>
        <dbReference type="ARBA" id="ARBA00013078"/>
    </source>
</evidence>
<dbReference type="GO" id="GO:0006281">
    <property type="term" value="P:DNA repair"/>
    <property type="evidence" value="ECO:0007669"/>
    <property type="project" value="TreeGrafter"/>
</dbReference>
<comment type="caution">
    <text evidence="5">The sequence shown here is derived from an EMBL/GenBank/DDBJ whole genome shotgun (WGS) entry which is preliminary data.</text>
</comment>
<evidence type="ECO:0000256" key="3">
    <source>
        <dbReference type="ARBA" id="ARBA00006171"/>
    </source>
</evidence>
<comment type="pathway">
    <text evidence="2">Organic acid metabolism; glycolate biosynthesis; glycolate from 2-phosphoglycolate: step 1/1.</text>
</comment>
<dbReference type="AlphaFoldDB" id="S7UJA2"/>
<comment type="catalytic activity">
    <reaction evidence="1">
        <text>2-phosphoglycolate + H2O = glycolate + phosphate</text>
        <dbReference type="Rhea" id="RHEA:14369"/>
        <dbReference type="ChEBI" id="CHEBI:15377"/>
        <dbReference type="ChEBI" id="CHEBI:29805"/>
        <dbReference type="ChEBI" id="CHEBI:43474"/>
        <dbReference type="ChEBI" id="CHEBI:58033"/>
        <dbReference type="EC" id="3.1.3.18"/>
    </reaction>
</comment>
<proteinExistence type="inferred from homology"/>
<dbReference type="PANTHER" id="PTHR43434:SF1">
    <property type="entry name" value="PHOSPHOGLYCOLATE PHOSPHATASE"/>
    <property type="match status" value="1"/>
</dbReference>
<name>S7UJA2_9BACT</name>
<dbReference type="InterPro" id="IPR050155">
    <property type="entry name" value="HAD-like_hydrolase_sf"/>
</dbReference>
<dbReference type="Gene3D" id="3.40.50.1000">
    <property type="entry name" value="HAD superfamily/HAD-like"/>
    <property type="match status" value="1"/>
</dbReference>
<evidence type="ECO:0000313" key="5">
    <source>
        <dbReference type="EMBL" id="EPR32378.1"/>
    </source>
</evidence>
<protein>
    <recommendedName>
        <fullName evidence="4">phosphoglycolate phosphatase</fullName>
        <ecNumber evidence="4">3.1.3.18</ecNumber>
    </recommendedName>
</protein>
<accession>S7UJA2</accession>
<dbReference type="InterPro" id="IPR023198">
    <property type="entry name" value="PGP-like_dom2"/>
</dbReference>
<reference evidence="5 6" key="1">
    <citation type="journal article" date="2013" name="Genome Announc.">
        <title>Draft genome sequences for three mercury-methylating, sulfate-reducing bacteria.</title>
        <authorList>
            <person name="Brown S.D."/>
            <person name="Hurt R.A.Jr."/>
            <person name="Gilmour C.C."/>
            <person name="Elias D.A."/>
        </authorList>
    </citation>
    <scope>NUCLEOTIDE SEQUENCE [LARGE SCALE GENOMIC DNA]</scope>
    <source>
        <strain evidence="5 6">DSM 16529</strain>
    </source>
</reference>
<keyword evidence="5" id="KW-0378">Hydrolase</keyword>
<evidence type="ECO:0000313" key="6">
    <source>
        <dbReference type="Proteomes" id="UP000014975"/>
    </source>
</evidence>
<dbReference type="PATRIC" id="fig|1121439.3.peg.2090"/>
<dbReference type="InterPro" id="IPR036412">
    <property type="entry name" value="HAD-like_sf"/>
</dbReference>
<dbReference type="Gene3D" id="1.10.150.240">
    <property type="entry name" value="Putative phosphatase, domain 2"/>
    <property type="match status" value="1"/>
</dbReference>
<dbReference type="PANTHER" id="PTHR43434">
    <property type="entry name" value="PHOSPHOGLYCOLATE PHOSPHATASE"/>
    <property type="match status" value="1"/>
</dbReference>
<evidence type="ECO:0000256" key="1">
    <source>
        <dbReference type="ARBA" id="ARBA00000830"/>
    </source>
</evidence>